<dbReference type="RefSeq" id="WP_131308061.1">
    <property type="nucleotide sequence ID" value="NZ_SJJR01000024.1"/>
</dbReference>
<protein>
    <submittedName>
        <fullName evidence="1">Uncharacterized protein</fullName>
    </submittedName>
</protein>
<organism evidence="1 2">
    <name type="scientific">Micromonospora zingiberis</name>
    <dbReference type="NCBI Taxonomy" id="2053011"/>
    <lineage>
        <taxon>Bacteria</taxon>
        <taxon>Bacillati</taxon>
        <taxon>Actinomycetota</taxon>
        <taxon>Actinomycetes</taxon>
        <taxon>Micromonosporales</taxon>
        <taxon>Micromonosporaceae</taxon>
        <taxon>Micromonospora</taxon>
    </lineage>
</organism>
<sequence length="84" mass="9276">METALRADHGTSSAAARLNKILNGLNTQVRAVETPTVDIARAVWSAAEIGDRLNKIIAGLNKIFTCLNTRRQPPRDLEQHRDGR</sequence>
<comment type="caution">
    <text evidence="1">The sequence shown here is derived from an EMBL/GenBank/DDBJ whole genome shotgun (WGS) entry which is preliminary data.</text>
</comment>
<gene>
    <name evidence="1" type="ORF">E0H26_25595</name>
</gene>
<evidence type="ECO:0000313" key="2">
    <source>
        <dbReference type="Proteomes" id="UP000292274"/>
    </source>
</evidence>
<dbReference type="Proteomes" id="UP000292274">
    <property type="component" value="Unassembled WGS sequence"/>
</dbReference>
<proteinExistence type="predicted"/>
<reference evidence="1 2" key="1">
    <citation type="submission" date="2019-02" db="EMBL/GenBank/DDBJ databases">
        <title>Jishengella sp. nov., isolated from a root of Zingiber montanum.</title>
        <authorList>
            <person name="Kuncharoen N."/>
            <person name="Kudo T."/>
            <person name="Masahiro Y."/>
            <person name="Ohkuma M."/>
            <person name="Tanasupawat S."/>
        </authorList>
    </citation>
    <scope>NUCLEOTIDE SEQUENCE [LARGE SCALE GENOMIC DNA]</scope>
    <source>
        <strain evidence="1 2">PLAI 1-1</strain>
    </source>
</reference>
<name>A0A4R0G5L7_9ACTN</name>
<dbReference type="EMBL" id="SJJR01000024">
    <property type="protein sequence ID" value="TCB91656.1"/>
    <property type="molecule type" value="Genomic_DNA"/>
</dbReference>
<evidence type="ECO:0000313" key="1">
    <source>
        <dbReference type="EMBL" id="TCB91656.1"/>
    </source>
</evidence>
<dbReference type="AlphaFoldDB" id="A0A4R0G5L7"/>
<keyword evidence="2" id="KW-1185">Reference proteome</keyword>
<accession>A0A4R0G5L7</accession>
<dbReference type="OrthoDB" id="10009190at2"/>